<dbReference type="OrthoDB" id="408760at2759"/>
<dbReference type="EMBL" id="FJOG01000004">
    <property type="protein sequence ID" value="CZR54169.1"/>
    <property type="molecule type" value="Genomic_DNA"/>
</dbReference>
<keyword evidence="3" id="KW-1185">Reference proteome</keyword>
<proteinExistence type="predicted"/>
<dbReference type="Proteomes" id="UP000184330">
    <property type="component" value="Unassembled WGS sequence"/>
</dbReference>
<accession>A0A1L7WN14</accession>
<feature type="domain" description="SGNH hydrolase-type esterase" evidence="1">
    <location>
        <begin position="10"/>
        <end position="192"/>
    </location>
</feature>
<sequence length="247" mass="27187">MLAKSLRILCFGDSLTAGYSASTYPTLHAYAGALETSLKAAYPQLNISTDVQGFLGDQTECPAFVCPGFLPRIEKLYENTPGYDYAIILGGTNDLHWNRTVDNIFTSIQKVWNIALTNHTKVLALTVPECGDCGNETDVKTLALNSNIINHVASNFYTFNLHDSVPYWNMTAAERSSYWDDGIHWTPKGYDLVGGRIAERMLEMLKANNQTNQTQPTNHGGLGRGNIGSVLNVLLFAIFGHLGLMFS</sequence>
<dbReference type="InterPro" id="IPR013830">
    <property type="entry name" value="SGNH_hydro"/>
</dbReference>
<evidence type="ECO:0000313" key="3">
    <source>
        <dbReference type="Proteomes" id="UP000184330"/>
    </source>
</evidence>
<evidence type="ECO:0000259" key="1">
    <source>
        <dbReference type="Pfam" id="PF13472"/>
    </source>
</evidence>
<dbReference type="GO" id="GO:0004622">
    <property type="term" value="F:phosphatidylcholine lysophospholipase activity"/>
    <property type="evidence" value="ECO:0007669"/>
    <property type="project" value="TreeGrafter"/>
</dbReference>
<dbReference type="InterPro" id="IPR036514">
    <property type="entry name" value="SGNH_hydro_sf"/>
</dbReference>
<dbReference type="AlphaFoldDB" id="A0A1L7WN14"/>
<dbReference type="PANTHER" id="PTHR30383:SF19">
    <property type="entry name" value="FIBRONECTIN TYPE-III DOMAIN-CONTAINING PROTEIN"/>
    <property type="match status" value="1"/>
</dbReference>
<dbReference type="PANTHER" id="PTHR30383">
    <property type="entry name" value="THIOESTERASE 1/PROTEASE 1/LYSOPHOSPHOLIPASE L1"/>
    <property type="match status" value="1"/>
</dbReference>
<dbReference type="Gene3D" id="3.40.50.1110">
    <property type="entry name" value="SGNH hydrolase"/>
    <property type="match status" value="1"/>
</dbReference>
<dbReference type="SUPFAM" id="SSF52266">
    <property type="entry name" value="SGNH hydrolase"/>
    <property type="match status" value="1"/>
</dbReference>
<organism evidence="2 3">
    <name type="scientific">Phialocephala subalpina</name>
    <dbReference type="NCBI Taxonomy" id="576137"/>
    <lineage>
        <taxon>Eukaryota</taxon>
        <taxon>Fungi</taxon>
        <taxon>Dikarya</taxon>
        <taxon>Ascomycota</taxon>
        <taxon>Pezizomycotina</taxon>
        <taxon>Leotiomycetes</taxon>
        <taxon>Helotiales</taxon>
        <taxon>Mollisiaceae</taxon>
        <taxon>Phialocephala</taxon>
        <taxon>Phialocephala fortinii species complex</taxon>
    </lineage>
</organism>
<name>A0A1L7WN14_9HELO</name>
<dbReference type="Pfam" id="PF13472">
    <property type="entry name" value="Lipase_GDSL_2"/>
    <property type="match status" value="1"/>
</dbReference>
<evidence type="ECO:0000313" key="2">
    <source>
        <dbReference type="EMBL" id="CZR54169.1"/>
    </source>
</evidence>
<dbReference type="InterPro" id="IPR051532">
    <property type="entry name" value="Ester_Hydrolysis_Enzymes"/>
</dbReference>
<dbReference type="CDD" id="cd00229">
    <property type="entry name" value="SGNH_hydrolase"/>
    <property type="match status" value="1"/>
</dbReference>
<reference evidence="2 3" key="1">
    <citation type="submission" date="2016-03" db="EMBL/GenBank/DDBJ databases">
        <authorList>
            <person name="Ploux O."/>
        </authorList>
    </citation>
    <scope>NUCLEOTIDE SEQUENCE [LARGE SCALE GENOMIC DNA]</scope>
    <source>
        <strain evidence="2 3">UAMH 11012</strain>
    </source>
</reference>
<gene>
    <name evidence="2" type="ORF">PAC_04052</name>
</gene>
<protein>
    <submittedName>
        <fullName evidence="2">Related to esterase</fullName>
    </submittedName>
</protein>